<evidence type="ECO:0008006" key="3">
    <source>
        <dbReference type="Google" id="ProtNLM"/>
    </source>
</evidence>
<evidence type="ECO:0000313" key="1">
    <source>
        <dbReference type="EMBL" id="KXH50217.1"/>
    </source>
</evidence>
<name>A0A135TQ44_9PEZI</name>
<comment type="caution">
    <text evidence="1">The sequence shown here is derived from an EMBL/GenBank/DDBJ whole genome shotgun (WGS) entry which is preliminary data.</text>
</comment>
<dbReference type="AlphaFoldDB" id="A0A135TQ44"/>
<reference evidence="1 2" key="1">
    <citation type="submission" date="2014-02" db="EMBL/GenBank/DDBJ databases">
        <title>The genome sequence of Colletotrichum nymphaeae SA-01.</title>
        <authorList>
            <person name="Baroncelli R."/>
            <person name="Thon M.R."/>
        </authorList>
    </citation>
    <scope>NUCLEOTIDE SEQUENCE [LARGE SCALE GENOMIC DNA]</scope>
    <source>
        <strain evidence="1 2">SA-01</strain>
    </source>
</reference>
<organism evidence="1 2">
    <name type="scientific">Colletotrichum nymphaeae SA-01</name>
    <dbReference type="NCBI Taxonomy" id="1460502"/>
    <lineage>
        <taxon>Eukaryota</taxon>
        <taxon>Fungi</taxon>
        <taxon>Dikarya</taxon>
        <taxon>Ascomycota</taxon>
        <taxon>Pezizomycotina</taxon>
        <taxon>Sordariomycetes</taxon>
        <taxon>Hypocreomycetidae</taxon>
        <taxon>Glomerellales</taxon>
        <taxon>Glomerellaceae</taxon>
        <taxon>Colletotrichum</taxon>
        <taxon>Colletotrichum acutatum species complex</taxon>
    </lineage>
</organism>
<protein>
    <recommendedName>
        <fullName evidence="3">NACHT-NTPase and P-loop NTPases N-terminal domain-containing protein</fullName>
    </recommendedName>
</protein>
<dbReference type="OrthoDB" id="3200163at2759"/>
<gene>
    <name evidence="1" type="ORF">CNYM01_13587</name>
</gene>
<sequence length="748" mass="85018">MEAIGAAASGIALGQLCIGISKAVHLWHSIEDLPVDIQDAVDRLEALGPVLEDMFTMISSSEDDYGGPDPSLQVPARHAKACVAYATKAHHALKDMVEKLKTATHKPPKASLHGRAKRKMRLAWAGLKRDDVVKLERRLDSAVGMVLMCVGSYERAMIQASHDRIAEKMAAKVVKSQKKLHEVSEERIAQKVSDGVSEQLEKLVKQLQKPEVNREKEEESQQYVIVKSKAAWAGAKLPSYRPHARGQLAAVYSREHSEWSLSVQFPAWISRAVWQIQISWSMTGGWQQNLRSFSVRPSDSDIFVAAKRGKVGSMMAMFSKGDASPLDRDENGSSILYVSFEASTSKCPLEIDILLQHATFSEQVEVCRTLLDLGLEDLIDDDGGSWESPLTVLVQNRKNLQGQASEKHLNLLSLFQSRIANVPTINMERMFDFVAENTYNDDWLRVFQREFLQDYYQLPLRERVEAVRLGVFTAQTDYTYRGLLRQDLTVTSEDVSGSVEVGFSLVHSAATALGKKLAEEMLYGDIIGREDDEADEDGDEYEFERKFMVRYHPYNGGWRYAFTDTLRVADREHIHEIETVVPWDWYRVPVWTGTPLLSVIGGALCRISPGLPWDEWDEIFRTVLRQWLRDLRSVGVDLFQYGREETRILNSTTSADLRGAFGAGAIASSRRHVRNPLKTRESWMEHVDEIHPKSDLYWIPIRVVGFDYGPKLRDWRLWWAPEFEVFAADFWKLVDRPRQVMPGSWVEA</sequence>
<accession>A0A135TQ44</accession>
<dbReference type="EMBL" id="JEMN01001056">
    <property type="protein sequence ID" value="KXH50217.1"/>
    <property type="molecule type" value="Genomic_DNA"/>
</dbReference>
<dbReference type="Proteomes" id="UP000070054">
    <property type="component" value="Unassembled WGS sequence"/>
</dbReference>
<proteinExistence type="predicted"/>
<keyword evidence="2" id="KW-1185">Reference proteome</keyword>
<evidence type="ECO:0000313" key="2">
    <source>
        <dbReference type="Proteomes" id="UP000070054"/>
    </source>
</evidence>